<dbReference type="CDD" id="cd03215">
    <property type="entry name" value="ABC_Carb_Monos_II"/>
    <property type="match status" value="1"/>
</dbReference>
<dbReference type="PROSITE" id="PS00211">
    <property type="entry name" value="ABC_TRANSPORTER_1"/>
    <property type="match status" value="1"/>
</dbReference>
<evidence type="ECO:0000313" key="13">
    <source>
        <dbReference type="EMBL" id="NEI73928.1"/>
    </source>
</evidence>
<comment type="subcellular location">
    <subcellularLocation>
        <location evidence="2">Cell inner membrane</location>
    </subcellularLocation>
    <subcellularLocation>
        <location evidence="1">Cell membrane</location>
        <topology evidence="1">Peripheral membrane protein</topology>
    </subcellularLocation>
</comment>
<evidence type="ECO:0000256" key="5">
    <source>
        <dbReference type="ARBA" id="ARBA00022475"/>
    </source>
</evidence>
<dbReference type="Proteomes" id="UP000483035">
    <property type="component" value="Unassembled WGS sequence"/>
</dbReference>
<dbReference type="AlphaFoldDB" id="A0A6L9UH41"/>
<gene>
    <name evidence="13" type="ORF">GR212_30685</name>
</gene>
<dbReference type="FunFam" id="3.40.50.300:FF:000127">
    <property type="entry name" value="Ribose import ATP-binding protein RbsA"/>
    <property type="match status" value="1"/>
</dbReference>
<evidence type="ECO:0000256" key="4">
    <source>
        <dbReference type="ARBA" id="ARBA00022448"/>
    </source>
</evidence>
<keyword evidence="9 13" id="KW-0067">ATP-binding</keyword>
<sequence length="505" mass="54444">MASSNGSPILEIKDVTKVFGSVSALKGMQLRVMPGRVHTILGENGAGKSTLMKILAGVYQPTSGSIRLGGEPYAPAGPQDATKAGLTIVFQELSLCNNLTVAENILATREPSRYGFINDKALIREAAELVAELKLPVSVTDKVGDLSIAQRQLVEIAKGLSIKAKVVILDEPTSSLSDNEAEILFDIISRLKAQGVAIIYVSHRMEEIMRLSDDITVVRDGSYITTRDKTGTTIEELIALMVGRDMNEIYPPRDVPAPSADQKAALSVQGLSRPGEFDNISFDVRGGEILGFFGLIGSGRSEVMNTLFGMRQPSAGTISIDGKKIAIRSPVEAIDRRIGFVTENRKEEGLVLAHSVETNISMVALKDFADGFGFLKRRRERQAATAEVGRLAIKTASLETVTGSLSGGNQQKIVLAKWLLTRPRILILDEPTRGVDVGAKFEIYKIIRQLAAEGTAILLVSSELPEVIGMSDRVVVMSEGRMTAIAAPDQMTPEKIMSFATGFLS</sequence>
<dbReference type="RefSeq" id="WP_163992692.1">
    <property type="nucleotide sequence ID" value="NZ_WUEY01000023.1"/>
</dbReference>
<dbReference type="InterPro" id="IPR017871">
    <property type="entry name" value="ABC_transporter-like_CS"/>
</dbReference>
<accession>A0A6L9UH41</accession>
<dbReference type="PANTHER" id="PTHR43790:SF3">
    <property type="entry name" value="D-ALLOSE IMPORT ATP-BINDING PROTEIN ALSA-RELATED"/>
    <property type="match status" value="1"/>
</dbReference>
<comment type="similarity">
    <text evidence="3">Belongs to the ABC transporter superfamily.</text>
</comment>
<comment type="caution">
    <text evidence="13">The sequence shown here is derived from an EMBL/GenBank/DDBJ whole genome shotgun (WGS) entry which is preliminary data.</text>
</comment>
<evidence type="ECO:0000256" key="2">
    <source>
        <dbReference type="ARBA" id="ARBA00004533"/>
    </source>
</evidence>
<evidence type="ECO:0000256" key="3">
    <source>
        <dbReference type="ARBA" id="ARBA00005417"/>
    </source>
</evidence>
<dbReference type="SUPFAM" id="SSF52540">
    <property type="entry name" value="P-loop containing nucleoside triphosphate hydrolases"/>
    <property type="match status" value="2"/>
</dbReference>
<feature type="domain" description="ABC transporter" evidence="12">
    <location>
        <begin position="10"/>
        <end position="245"/>
    </location>
</feature>
<dbReference type="PROSITE" id="PS50893">
    <property type="entry name" value="ABC_TRANSPORTER_2"/>
    <property type="match status" value="2"/>
</dbReference>
<name>A0A6L9UH41_9HYPH</name>
<evidence type="ECO:0000256" key="7">
    <source>
        <dbReference type="ARBA" id="ARBA00022737"/>
    </source>
</evidence>
<evidence type="ECO:0000256" key="11">
    <source>
        <dbReference type="ARBA" id="ARBA00023136"/>
    </source>
</evidence>
<reference evidence="13 14" key="1">
    <citation type="submission" date="2019-12" db="EMBL/GenBank/DDBJ databases">
        <title>Rhizobium genotypes associated with high levels of biological nitrogen fixation by grain legumes in a temperate-maritime cropping system.</title>
        <authorList>
            <person name="Maluk M."/>
            <person name="Francesc Ferrando Molina F."/>
            <person name="Lopez Del Egido L."/>
            <person name="Lafos M."/>
            <person name="Langarica-Fuentes A."/>
            <person name="Gebre Yohannes G."/>
            <person name="Young M.W."/>
            <person name="Martin P."/>
            <person name="Gantlett R."/>
            <person name="Kenicer G."/>
            <person name="Hawes C."/>
            <person name="Begg G.S."/>
            <person name="Quilliam R.S."/>
            <person name="Squire G.R."/>
            <person name="Poole P.S."/>
            <person name="Young P.W."/>
            <person name="Iannetta P.M."/>
            <person name="James E.K."/>
        </authorList>
    </citation>
    <scope>NUCLEOTIDE SEQUENCE [LARGE SCALE GENOMIC DNA]</scope>
    <source>
        <strain evidence="13 14">JHI1118</strain>
    </source>
</reference>
<dbReference type="InterPro" id="IPR003593">
    <property type="entry name" value="AAA+_ATPase"/>
</dbReference>
<dbReference type="InterPro" id="IPR050107">
    <property type="entry name" value="ABC_carbohydrate_import_ATPase"/>
</dbReference>
<evidence type="ECO:0000256" key="6">
    <source>
        <dbReference type="ARBA" id="ARBA00022597"/>
    </source>
</evidence>
<dbReference type="InterPro" id="IPR003439">
    <property type="entry name" value="ABC_transporter-like_ATP-bd"/>
</dbReference>
<dbReference type="PANTHER" id="PTHR43790">
    <property type="entry name" value="CARBOHYDRATE TRANSPORT ATP-BINDING PROTEIN MG119-RELATED"/>
    <property type="match status" value="1"/>
</dbReference>
<keyword evidence="10" id="KW-1278">Translocase</keyword>
<keyword evidence="4" id="KW-0813">Transport</keyword>
<evidence type="ECO:0000256" key="8">
    <source>
        <dbReference type="ARBA" id="ARBA00022741"/>
    </source>
</evidence>
<evidence type="ECO:0000256" key="10">
    <source>
        <dbReference type="ARBA" id="ARBA00022967"/>
    </source>
</evidence>
<keyword evidence="5" id="KW-1003">Cell membrane</keyword>
<dbReference type="GO" id="GO:0016887">
    <property type="term" value="F:ATP hydrolysis activity"/>
    <property type="evidence" value="ECO:0007669"/>
    <property type="project" value="InterPro"/>
</dbReference>
<dbReference type="FunFam" id="3.40.50.300:FF:000126">
    <property type="entry name" value="Galactose/methyl galactoside import ATP-binding protein MglA"/>
    <property type="match status" value="1"/>
</dbReference>
<organism evidence="13 14">
    <name type="scientific">Rhizobium lusitanum</name>
    <dbReference type="NCBI Taxonomy" id="293958"/>
    <lineage>
        <taxon>Bacteria</taxon>
        <taxon>Pseudomonadati</taxon>
        <taxon>Pseudomonadota</taxon>
        <taxon>Alphaproteobacteria</taxon>
        <taxon>Hyphomicrobiales</taxon>
        <taxon>Rhizobiaceae</taxon>
        <taxon>Rhizobium/Agrobacterium group</taxon>
        <taxon>Rhizobium</taxon>
    </lineage>
</organism>
<protein>
    <submittedName>
        <fullName evidence="13">ATP-binding cassette domain-containing protein</fullName>
    </submittedName>
</protein>
<evidence type="ECO:0000256" key="1">
    <source>
        <dbReference type="ARBA" id="ARBA00004202"/>
    </source>
</evidence>
<feature type="domain" description="ABC transporter" evidence="12">
    <location>
        <begin position="261"/>
        <end position="504"/>
    </location>
</feature>
<dbReference type="GO" id="GO:0005886">
    <property type="term" value="C:plasma membrane"/>
    <property type="evidence" value="ECO:0007669"/>
    <property type="project" value="UniProtKB-SubCell"/>
</dbReference>
<dbReference type="Gene3D" id="3.40.50.300">
    <property type="entry name" value="P-loop containing nucleotide triphosphate hydrolases"/>
    <property type="match status" value="2"/>
</dbReference>
<evidence type="ECO:0000259" key="12">
    <source>
        <dbReference type="PROSITE" id="PS50893"/>
    </source>
</evidence>
<evidence type="ECO:0000256" key="9">
    <source>
        <dbReference type="ARBA" id="ARBA00022840"/>
    </source>
</evidence>
<keyword evidence="8" id="KW-0547">Nucleotide-binding</keyword>
<dbReference type="Pfam" id="PF00005">
    <property type="entry name" value="ABC_tran"/>
    <property type="match status" value="2"/>
</dbReference>
<dbReference type="EMBL" id="WUEY01000023">
    <property type="protein sequence ID" value="NEI73928.1"/>
    <property type="molecule type" value="Genomic_DNA"/>
</dbReference>
<dbReference type="SMART" id="SM00382">
    <property type="entry name" value="AAA"/>
    <property type="match status" value="2"/>
</dbReference>
<dbReference type="GO" id="GO:0005524">
    <property type="term" value="F:ATP binding"/>
    <property type="evidence" value="ECO:0007669"/>
    <property type="project" value="UniProtKB-KW"/>
</dbReference>
<proteinExistence type="inferred from homology"/>
<keyword evidence="11" id="KW-0472">Membrane</keyword>
<dbReference type="InterPro" id="IPR027417">
    <property type="entry name" value="P-loop_NTPase"/>
</dbReference>
<keyword evidence="7" id="KW-0677">Repeat</keyword>
<dbReference type="GO" id="GO:0015749">
    <property type="term" value="P:monosaccharide transmembrane transport"/>
    <property type="evidence" value="ECO:0007669"/>
    <property type="project" value="UniProtKB-ARBA"/>
</dbReference>
<keyword evidence="6" id="KW-0762">Sugar transport</keyword>
<dbReference type="CDD" id="cd03216">
    <property type="entry name" value="ABC_Carb_Monos_I"/>
    <property type="match status" value="1"/>
</dbReference>
<evidence type="ECO:0000313" key="14">
    <source>
        <dbReference type="Proteomes" id="UP000483035"/>
    </source>
</evidence>